<accession>A0A8J6N961</accession>
<organism evidence="2 3">
    <name type="scientific">Candidatus Desulfaltia bathyphila</name>
    <dbReference type="NCBI Taxonomy" id="2841697"/>
    <lineage>
        <taxon>Bacteria</taxon>
        <taxon>Pseudomonadati</taxon>
        <taxon>Thermodesulfobacteriota</taxon>
        <taxon>Desulfobacteria</taxon>
        <taxon>Desulfobacterales</taxon>
        <taxon>Desulfobacterales incertae sedis</taxon>
        <taxon>Candidatus Desulfaltia</taxon>
    </lineage>
</organism>
<name>A0A8J6N961_9BACT</name>
<feature type="transmembrane region" description="Helical" evidence="1">
    <location>
        <begin position="144"/>
        <end position="162"/>
    </location>
</feature>
<feature type="transmembrane region" description="Helical" evidence="1">
    <location>
        <begin position="168"/>
        <end position="189"/>
    </location>
</feature>
<feature type="transmembrane region" description="Helical" evidence="1">
    <location>
        <begin position="9"/>
        <end position="30"/>
    </location>
</feature>
<dbReference type="EMBL" id="JACNLL010000091">
    <property type="protein sequence ID" value="MBC8200312.1"/>
    <property type="molecule type" value="Genomic_DNA"/>
</dbReference>
<protein>
    <submittedName>
        <fullName evidence="2">Uncharacterized protein</fullName>
    </submittedName>
</protein>
<keyword evidence="1" id="KW-0472">Membrane</keyword>
<reference evidence="2 3" key="1">
    <citation type="submission" date="2020-08" db="EMBL/GenBank/DDBJ databases">
        <title>Bridging the membrane lipid divide: bacteria of the FCB group superphylum have the potential to synthesize archaeal ether lipids.</title>
        <authorList>
            <person name="Villanueva L."/>
            <person name="Von Meijenfeldt F.A.B."/>
            <person name="Westbye A.B."/>
            <person name="Yadav S."/>
            <person name="Hopmans E.C."/>
            <person name="Dutilh B.E."/>
            <person name="Sinninghe Damste J.S."/>
        </authorList>
    </citation>
    <scope>NUCLEOTIDE SEQUENCE [LARGE SCALE GENOMIC DNA]</scope>
    <source>
        <strain evidence="2">NIOZ-UU82</strain>
    </source>
</reference>
<evidence type="ECO:0000313" key="2">
    <source>
        <dbReference type="EMBL" id="MBC8200312.1"/>
    </source>
</evidence>
<sequence>MFNRLIETLTIPIMILNFGGGIVGGIWLAFLGEWKLIGIGIALLFTSHWLLSVFMMPGLLISGIAIQFAEKNKFFLYLFGFLSQFYTNVLIVATCVLAFFICSSFYKGGVGVGYIPYVLWSWGMALGPWQFFASKEPDNEFSAITLFSASIFYFLFLGSIFISPILSLIIVGLFGLVQLLVLPIFNMYLANKMENY</sequence>
<dbReference type="Proteomes" id="UP000603545">
    <property type="component" value="Unassembled WGS sequence"/>
</dbReference>
<keyword evidence="1" id="KW-0812">Transmembrane</keyword>
<dbReference type="AlphaFoldDB" id="A0A8J6N961"/>
<comment type="caution">
    <text evidence="2">The sequence shown here is derived from an EMBL/GenBank/DDBJ whole genome shotgun (WGS) entry which is preliminary data.</text>
</comment>
<feature type="transmembrane region" description="Helical" evidence="1">
    <location>
        <begin position="74"/>
        <end position="101"/>
    </location>
</feature>
<feature type="transmembrane region" description="Helical" evidence="1">
    <location>
        <begin position="36"/>
        <end position="62"/>
    </location>
</feature>
<proteinExistence type="predicted"/>
<evidence type="ECO:0000313" key="3">
    <source>
        <dbReference type="Proteomes" id="UP000603545"/>
    </source>
</evidence>
<feature type="transmembrane region" description="Helical" evidence="1">
    <location>
        <begin position="113"/>
        <end position="132"/>
    </location>
</feature>
<gene>
    <name evidence="2" type="ORF">H8E80_09785</name>
</gene>
<evidence type="ECO:0000256" key="1">
    <source>
        <dbReference type="SAM" id="Phobius"/>
    </source>
</evidence>
<keyword evidence="1" id="KW-1133">Transmembrane helix</keyword>